<dbReference type="Pfam" id="PF00583">
    <property type="entry name" value="Acetyltransf_1"/>
    <property type="match status" value="1"/>
</dbReference>
<dbReference type="OrthoDB" id="3174517at2"/>
<reference evidence="4 5" key="1">
    <citation type="submission" date="2019-06" db="EMBL/GenBank/DDBJ databases">
        <authorList>
            <person name="Li F."/>
        </authorList>
    </citation>
    <scope>NUCLEOTIDE SEQUENCE [LARGE SCALE GENOMIC DNA]</scope>
    <source>
        <strain evidence="4 5">10F1D-1</strain>
    </source>
</reference>
<evidence type="ECO:0000256" key="2">
    <source>
        <dbReference type="ARBA" id="ARBA00023315"/>
    </source>
</evidence>
<keyword evidence="2" id="KW-0012">Acyltransferase</keyword>
<keyword evidence="1 4" id="KW-0808">Transferase</keyword>
<comment type="caution">
    <text evidence="4">The sequence shown here is derived from an EMBL/GenBank/DDBJ whole genome shotgun (WGS) entry which is preliminary data.</text>
</comment>
<name>A0A506Y671_9MICO</name>
<dbReference type="SUPFAM" id="SSF55729">
    <property type="entry name" value="Acyl-CoA N-acyltransferases (Nat)"/>
    <property type="match status" value="1"/>
</dbReference>
<evidence type="ECO:0000313" key="5">
    <source>
        <dbReference type="Proteomes" id="UP000316252"/>
    </source>
</evidence>
<feature type="domain" description="N-acetyltransferase" evidence="3">
    <location>
        <begin position="2"/>
        <end position="157"/>
    </location>
</feature>
<keyword evidence="5" id="KW-1185">Reference proteome</keyword>
<dbReference type="PROSITE" id="PS51186">
    <property type="entry name" value="GNAT"/>
    <property type="match status" value="1"/>
</dbReference>
<organism evidence="4 5">
    <name type="scientific">Schumannella soli</name>
    <dbReference type="NCBI Taxonomy" id="2590779"/>
    <lineage>
        <taxon>Bacteria</taxon>
        <taxon>Bacillati</taxon>
        <taxon>Actinomycetota</taxon>
        <taxon>Actinomycetes</taxon>
        <taxon>Micrococcales</taxon>
        <taxon>Microbacteriaceae</taxon>
        <taxon>Schumannella</taxon>
    </lineage>
</organism>
<dbReference type="CDD" id="cd04301">
    <property type="entry name" value="NAT_SF"/>
    <property type="match status" value="1"/>
</dbReference>
<dbReference type="InterPro" id="IPR016181">
    <property type="entry name" value="Acyl_CoA_acyltransferase"/>
</dbReference>
<evidence type="ECO:0000256" key="1">
    <source>
        <dbReference type="ARBA" id="ARBA00022679"/>
    </source>
</evidence>
<dbReference type="Gene3D" id="3.40.630.30">
    <property type="match status" value="1"/>
</dbReference>
<dbReference type="InterPro" id="IPR000182">
    <property type="entry name" value="GNAT_dom"/>
</dbReference>
<dbReference type="InterPro" id="IPR050832">
    <property type="entry name" value="Bact_Acetyltransf"/>
</dbReference>
<evidence type="ECO:0000259" key="3">
    <source>
        <dbReference type="PROSITE" id="PS51186"/>
    </source>
</evidence>
<dbReference type="AlphaFoldDB" id="A0A506Y671"/>
<dbReference type="Proteomes" id="UP000316252">
    <property type="component" value="Unassembled WGS sequence"/>
</dbReference>
<dbReference type="GO" id="GO:0016747">
    <property type="term" value="F:acyltransferase activity, transferring groups other than amino-acyl groups"/>
    <property type="evidence" value="ECO:0007669"/>
    <property type="project" value="InterPro"/>
</dbReference>
<dbReference type="RefSeq" id="WP_141163872.1">
    <property type="nucleotide sequence ID" value="NZ_VHQG01000002.1"/>
</dbReference>
<proteinExistence type="predicted"/>
<evidence type="ECO:0000313" key="4">
    <source>
        <dbReference type="EMBL" id="TPW76518.1"/>
    </source>
</evidence>
<dbReference type="PANTHER" id="PTHR43877:SF2">
    <property type="entry name" value="AMINOALKYLPHOSPHONATE N-ACETYLTRANSFERASE-RELATED"/>
    <property type="match status" value="1"/>
</dbReference>
<dbReference type="PANTHER" id="PTHR43877">
    <property type="entry name" value="AMINOALKYLPHOSPHONATE N-ACETYLTRANSFERASE-RELATED-RELATED"/>
    <property type="match status" value="1"/>
</dbReference>
<sequence>MTDFRETAVDAPDAQTLLTEYFTGREKTFPSAQGTYQTKLPDPAAFTADRGLFLVVADGAELLGCGGIRRIDDGPLGARWEIKHLYVREAARGRRLGRGILEELERRAAALGAAELVLDTNDSLEAAGGLYRSSGYVTVEPYNDNPNATTWYAKPVAATHWLPEPDRPPSTASGSAAQYG</sequence>
<protein>
    <submittedName>
        <fullName evidence="4">GNAT family N-acetyltransferase</fullName>
    </submittedName>
</protein>
<dbReference type="EMBL" id="VHQG01000002">
    <property type="protein sequence ID" value="TPW76518.1"/>
    <property type="molecule type" value="Genomic_DNA"/>
</dbReference>
<accession>A0A506Y671</accession>
<gene>
    <name evidence="4" type="ORF">FJ657_12235</name>
</gene>